<gene>
    <name evidence="2" type="ORF">ACFSCT_09605</name>
</gene>
<dbReference type="EMBL" id="JBHUEN010000022">
    <property type="protein sequence ID" value="MFD1881971.1"/>
    <property type="molecule type" value="Genomic_DNA"/>
</dbReference>
<evidence type="ECO:0000313" key="2">
    <source>
        <dbReference type="EMBL" id="MFD1881971.1"/>
    </source>
</evidence>
<evidence type="ECO:0000259" key="1">
    <source>
        <dbReference type="Pfam" id="PF14534"/>
    </source>
</evidence>
<dbReference type="Pfam" id="PF14534">
    <property type="entry name" value="DUF4440"/>
    <property type="match status" value="1"/>
</dbReference>
<feature type="domain" description="DUF4440" evidence="1">
    <location>
        <begin position="7"/>
        <end position="106"/>
    </location>
</feature>
<keyword evidence="3" id="KW-1185">Reference proteome</keyword>
<dbReference type="Gene3D" id="3.10.450.50">
    <property type="match status" value="1"/>
</dbReference>
<evidence type="ECO:0000313" key="3">
    <source>
        <dbReference type="Proteomes" id="UP001597213"/>
    </source>
</evidence>
<comment type="caution">
    <text evidence="2">The sequence shown here is derived from an EMBL/GenBank/DDBJ whole genome shotgun (WGS) entry which is preliminary data.</text>
</comment>
<dbReference type="Proteomes" id="UP001597213">
    <property type="component" value="Unassembled WGS sequence"/>
</dbReference>
<dbReference type="SUPFAM" id="SSF54427">
    <property type="entry name" value="NTF2-like"/>
    <property type="match status" value="1"/>
</dbReference>
<reference evidence="3" key="1">
    <citation type="journal article" date="2019" name="Int. J. Syst. Evol. Microbiol.">
        <title>The Global Catalogue of Microorganisms (GCM) 10K type strain sequencing project: providing services to taxonomists for standard genome sequencing and annotation.</title>
        <authorList>
            <consortium name="The Broad Institute Genomics Platform"/>
            <consortium name="The Broad Institute Genome Sequencing Center for Infectious Disease"/>
            <person name="Wu L."/>
            <person name="Ma J."/>
        </authorList>
    </citation>
    <scope>NUCLEOTIDE SEQUENCE [LARGE SCALE GENOMIC DNA]</scope>
    <source>
        <strain evidence="3">CCUG 56029</strain>
    </source>
</reference>
<organism evidence="2 3">
    <name type="scientific">Paracoccus pacificus</name>
    <dbReference type="NCBI Taxonomy" id="1463598"/>
    <lineage>
        <taxon>Bacteria</taxon>
        <taxon>Pseudomonadati</taxon>
        <taxon>Pseudomonadota</taxon>
        <taxon>Alphaproteobacteria</taxon>
        <taxon>Rhodobacterales</taxon>
        <taxon>Paracoccaceae</taxon>
        <taxon>Paracoccus</taxon>
    </lineage>
</organism>
<protein>
    <submittedName>
        <fullName evidence="2">DUF4440 domain-containing protein</fullName>
    </submittedName>
</protein>
<dbReference type="RefSeq" id="WP_379142259.1">
    <property type="nucleotide sequence ID" value="NZ_JBHUEN010000022.1"/>
</dbReference>
<accession>A0ABW4R7B9</accession>
<sequence length="122" mass="13839">MSPSFTDLEPAVWQAVSRADRAFLSATMAPDFFELGRSGRRYSRDDILSGMDQQPGVVTVLHDIDTHMLSPQIALVTYVSEVRYDRGTEWANRSSLWDRSSGEWRLRFHQGTPIEPLQKAPA</sequence>
<proteinExistence type="predicted"/>
<dbReference type="InterPro" id="IPR027843">
    <property type="entry name" value="DUF4440"/>
</dbReference>
<dbReference type="InterPro" id="IPR032710">
    <property type="entry name" value="NTF2-like_dom_sf"/>
</dbReference>
<name>A0ABW4R7B9_9RHOB</name>